<comment type="caution">
    <text evidence="1">The sequence shown here is derived from an EMBL/GenBank/DDBJ whole genome shotgun (WGS) entry which is preliminary data.</text>
</comment>
<dbReference type="AlphaFoldDB" id="A0AAV1UQ75"/>
<name>A0AAV1UQ75_9STRA</name>
<evidence type="ECO:0000313" key="1">
    <source>
        <dbReference type="EMBL" id="CAK7936676.1"/>
    </source>
</evidence>
<sequence>MGVSERERGEKAVGTGVKVEAAKKSPFGISTLETASTVAADQDTATAIQVSAKKLKTTKRKGDDDPDGLDTLNKSTVKKQKKRGCQCYSIGWILGFKK</sequence>
<reference evidence="1" key="1">
    <citation type="submission" date="2024-01" db="EMBL/GenBank/DDBJ databases">
        <authorList>
            <person name="Webb A."/>
        </authorList>
    </citation>
    <scope>NUCLEOTIDE SEQUENCE</scope>
    <source>
        <strain evidence="1">Pm1</strain>
    </source>
</reference>
<accession>A0AAV1UQ75</accession>
<evidence type="ECO:0000313" key="2">
    <source>
        <dbReference type="Proteomes" id="UP001162060"/>
    </source>
</evidence>
<protein>
    <submittedName>
        <fullName evidence="1">Uncharacterized protein</fullName>
    </submittedName>
</protein>
<gene>
    <name evidence="1" type="ORF">PM001_LOCUS21826</name>
</gene>
<dbReference type="Proteomes" id="UP001162060">
    <property type="component" value="Unassembled WGS sequence"/>
</dbReference>
<organism evidence="1 2">
    <name type="scientific">Peronospora matthiolae</name>
    <dbReference type="NCBI Taxonomy" id="2874970"/>
    <lineage>
        <taxon>Eukaryota</taxon>
        <taxon>Sar</taxon>
        <taxon>Stramenopiles</taxon>
        <taxon>Oomycota</taxon>
        <taxon>Peronosporomycetes</taxon>
        <taxon>Peronosporales</taxon>
        <taxon>Peronosporaceae</taxon>
        <taxon>Peronospora</taxon>
    </lineage>
</organism>
<proteinExistence type="predicted"/>
<dbReference type="EMBL" id="CAKLBY020000225">
    <property type="protein sequence ID" value="CAK7936676.1"/>
    <property type="molecule type" value="Genomic_DNA"/>
</dbReference>